<dbReference type="Pfam" id="PF05833">
    <property type="entry name" value="NFACT_N"/>
    <property type="match status" value="1"/>
</dbReference>
<dbReference type="PANTHER" id="PTHR15239">
    <property type="entry name" value="NUCLEAR EXPORT MEDIATOR FACTOR NEMF"/>
    <property type="match status" value="1"/>
</dbReference>
<dbReference type="InterPro" id="IPR043682">
    <property type="entry name" value="RqcH_bacterial"/>
</dbReference>
<dbReference type="HAMAP" id="MF_00844_B">
    <property type="entry name" value="RqcH_B"/>
    <property type="match status" value="1"/>
</dbReference>
<dbReference type="PANTHER" id="PTHR15239:SF6">
    <property type="entry name" value="RIBOSOME QUALITY CONTROL COMPLEX SUBUNIT NEMF"/>
    <property type="match status" value="1"/>
</dbReference>
<comment type="subunit">
    <text evidence="5">Associates with stalled 50S ribosomal subunits. Binds to RqcP.</text>
</comment>
<gene>
    <name evidence="5" type="primary">rqcH</name>
    <name evidence="7" type="ORF">PACILC2_16670</name>
</gene>
<sequence>MALDGIVIRAVTHELQSCVGARIHKIQQPGDRELVLHIRGGGTNGKLLISANPTYPRLHWTRQTFVNPLEAPMFCMLLRKHCEGGWIESIRQVGNERIVHFNIRQRDELGDLSLKTIVVELMGRHSNIILLNPATGTIHDGIHHVTPAISSYRVVLPGARYIAPPDQGKTDPLTVDSERSFAACLKPLAENGDMPAERMLVAAFSGFSPLIAREIAHRAGVAPGEPAAPERLWPAFARMLEDIRMHRYEPVIVDAEGGKSVFSAIALTHAEGRRETYASISECLEAYYGDKAERDAVKQRAADLIRFIQNEKAKNEKKIEKLQETLEEAKDADKYRIIGELITAYMHQIRQGDSRAELINYYDEEQRPVVIELDPQLTPSENAQRYFRRYAKHRNSLAVVTGQIERTREEIEYLAALLQQLDTASLADIEEIREELVEQGYIRDRGKRGPKRKKPARPALLCYTSSEGATIYVGKNNTQNEYLTNRLASPGDTWLHTKDIPGSHVVIRGDGFGETTLEEAAMLAAYYSQARESSRVPVDYTLIRHVRKPNGAKPGFVIYDNQKTLFVTPDEQRIRSLPSVIRA</sequence>
<feature type="coiled-coil region" evidence="5">
    <location>
        <begin position="305"/>
        <end position="332"/>
    </location>
</feature>
<keyword evidence="3 5" id="KW-0694">RNA-binding</keyword>
<feature type="domain" description="NFACT RNA-binding" evidence="6">
    <location>
        <begin position="462"/>
        <end position="551"/>
    </location>
</feature>
<evidence type="ECO:0000313" key="8">
    <source>
        <dbReference type="Proteomes" id="UP000680304"/>
    </source>
</evidence>
<dbReference type="Pfam" id="PF05670">
    <property type="entry name" value="NFACT-R_1"/>
    <property type="match status" value="1"/>
</dbReference>
<evidence type="ECO:0000256" key="4">
    <source>
        <dbReference type="ARBA" id="ARBA00022917"/>
    </source>
</evidence>
<organism evidence="7 8">
    <name type="scientific">Paenibacillus cisolokensis</name>
    <dbReference type="NCBI Taxonomy" id="1658519"/>
    <lineage>
        <taxon>Bacteria</taxon>
        <taxon>Bacillati</taxon>
        <taxon>Bacillota</taxon>
        <taxon>Bacilli</taxon>
        <taxon>Bacillales</taxon>
        <taxon>Paenibacillaceae</taxon>
        <taxon>Paenibacillus</taxon>
    </lineage>
</organism>
<keyword evidence="8" id="KW-1185">Reference proteome</keyword>
<reference evidence="7 8" key="1">
    <citation type="submission" date="2021-04" db="EMBL/GenBank/DDBJ databases">
        <title>Draft genome sequence of Paenibacillus cisolokensis, LC2-13A.</title>
        <authorList>
            <person name="Uke A."/>
            <person name="Chhe C."/>
            <person name="Baramee S."/>
            <person name="Kosugi A."/>
        </authorList>
    </citation>
    <scope>NUCLEOTIDE SEQUENCE [LARGE SCALE GENOMIC DNA]</scope>
    <source>
        <strain evidence="7 8">LC2-13A</strain>
    </source>
</reference>
<comment type="caution">
    <text evidence="7">The sequence shown here is derived from an EMBL/GenBank/DDBJ whole genome shotgun (WGS) entry which is preliminary data.</text>
</comment>
<dbReference type="InterPro" id="IPR051608">
    <property type="entry name" value="RQC_Subunit_NEMF"/>
</dbReference>
<keyword evidence="4 5" id="KW-0648">Protein biosynthesis</keyword>
<dbReference type="Gene3D" id="3.40.970.40">
    <property type="entry name" value="fibrinogen binding protein from staphylococcus aureus domain like"/>
    <property type="match status" value="1"/>
</dbReference>
<dbReference type="Gene3D" id="2.30.310.10">
    <property type="entry name" value="ibrinogen binding protein from staphylococcus aureus domain"/>
    <property type="match status" value="1"/>
</dbReference>
<dbReference type="RefSeq" id="WP_213528400.1">
    <property type="nucleotide sequence ID" value="NZ_BOVJ01000053.1"/>
</dbReference>
<dbReference type="Proteomes" id="UP000680304">
    <property type="component" value="Unassembled WGS sequence"/>
</dbReference>
<keyword evidence="1 5" id="KW-0820">tRNA-binding</keyword>
<evidence type="ECO:0000256" key="1">
    <source>
        <dbReference type="ARBA" id="ARBA00022555"/>
    </source>
</evidence>
<dbReference type="InterPro" id="IPR008532">
    <property type="entry name" value="NFACT_RNA-bd"/>
</dbReference>
<evidence type="ECO:0000256" key="3">
    <source>
        <dbReference type="ARBA" id="ARBA00022884"/>
    </source>
</evidence>
<proteinExistence type="inferred from homology"/>
<dbReference type="Gene3D" id="1.10.8.50">
    <property type="match status" value="1"/>
</dbReference>
<evidence type="ECO:0000256" key="5">
    <source>
        <dbReference type="HAMAP-Rule" id="MF_00844"/>
    </source>
</evidence>
<evidence type="ECO:0000256" key="2">
    <source>
        <dbReference type="ARBA" id="ARBA00022730"/>
    </source>
</evidence>
<keyword evidence="5" id="KW-0175">Coiled coil</keyword>
<comment type="function">
    <text evidence="5">Key component of the ribosome quality control system (RQC), a ribosome-associated complex that mediates the extraction of incompletely synthesized nascent chains from stalled ribosomes and their subsequent degradation. RqcH recruits Ala-charged tRNA, and with RqcP directs the elongation of stalled nascent chains on 50S ribosomal subunits, leading to non-templated C-terminal alanine extensions (Ala tail). The Ala tail promotes nascent chain degradation. May add between 1 and at least 8 Ala residues. Binds to stalled 50S ribosomal subunits.</text>
</comment>
<keyword evidence="2 5" id="KW-0699">rRNA-binding</keyword>
<protein>
    <recommendedName>
        <fullName evidence="5">Rqc2 homolog RqcH</fullName>
        <shortName evidence="5">RqcH</shortName>
    </recommendedName>
</protein>
<evidence type="ECO:0000313" key="7">
    <source>
        <dbReference type="EMBL" id="GIQ63099.1"/>
    </source>
</evidence>
<dbReference type="EMBL" id="BOVJ01000053">
    <property type="protein sequence ID" value="GIQ63099.1"/>
    <property type="molecule type" value="Genomic_DNA"/>
</dbReference>
<comment type="similarity">
    <text evidence="5">Belongs to the NEMF family.</text>
</comment>
<name>A0ABQ4N4G6_9BACL</name>
<evidence type="ECO:0000259" key="6">
    <source>
        <dbReference type="Pfam" id="PF05670"/>
    </source>
</evidence>
<accession>A0ABQ4N4G6</accession>